<organism evidence="2">
    <name type="scientific">Xanthomonas vasicola pv. vasculorum NCPPB 890</name>
    <dbReference type="NCBI Taxonomy" id="1184265"/>
    <lineage>
        <taxon>Bacteria</taxon>
        <taxon>Pseudomonadati</taxon>
        <taxon>Pseudomonadota</taxon>
        <taxon>Gammaproteobacteria</taxon>
        <taxon>Lysobacterales</taxon>
        <taxon>Lysobacteraceae</taxon>
        <taxon>Xanthomonas</taxon>
    </lineage>
</organism>
<protein>
    <recommendedName>
        <fullName evidence="1">Sucrose hydrolase-like C-terminal domain-containing protein</fullName>
    </recommendedName>
</protein>
<comment type="caution">
    <text evidence="2">The sequence shown here is derived from an EMBL/GenBank/DDBJ whole genome shotgun (WGS) entry which is preliminary data.</text>
</comment>
<dbReference type="Gene3D" id="2.60.40.1180">
    <property type="entry name" value="Golgi alpha-mannosidase II"/>
    <property type="match status" value="1"/>
</dbReference>
<feature type="domain" description="Sucrose hydrolase-like C-terminal" evidence="1">
    <location>
        <begin position="58"/>
        <end position="114"/>
    </location>
</feature>
<dbReference type="InterPro" id="IPR054049">
    <property type="entry name" value="SupH-like_C"/>
</dbReference>
<proteinExistence type="predicted"/>
<name>A0A837APJ7_XANVA</name>
<sequence length="117" mass="12738">MDWQLAAQRHAAESLSGTVYHRLRGLIQQRAKLGALAADQALGSIALSDPRLFVLTRGDSFIAVHNFSDQRLEVELATIGDGWKLFAINDDVESAASSDSVSLVMPAYGVRWLQRGA</sequence>
<dbReference type="AlphaFoldDB" id="A0A837APJ7"/>
<dbReference type="EMBL" id="AKBN01001159">
    <property type="protein sequence ID" value="KFA00998.1"/>
    <property type="molecule type" value="Genomic_DNA"/>
</dbReference>
<gene>
    <name evidence="2" type="ORF">A11K_0118605</name>
</gene>
<dbReference type="Pfam" id="PF22157">
    <property type="entry name" value="SupH-like_C"/>
    <property type="match status" value="1"/>
</dbReference>
<evidence type="ECO:0000259" key="1">
    <source>
        <dbReference type="Pfam" id="PF22157"/>
    </source>
</evidence>
<evidence type="ECO:0000313" key="2">
    <source>
        <dbReference type="EMBL" id="KFA00998.1"/>
    </source>
</evidence>
<dbReference type="SUPFAM" id="SSF51011">
    <property type="entry name" value="Glycosyl hydrolase domain"/>
    <property type="match status" value="1"/>
</dbReference>
<dbReference type="InterPro" id="IPR013780">
    <property type="entry name" value="Glyco_hydro_b"/>
</dbReference>
<reference evidence="2" key="1">
    <citation type="submission" date="2012-05" db="EMBL/GenBank/DDBJ databases">
        <authorList>
            <person name="Studholme D.J."/>
            <person name="Wasukira A."/>
            <person name="Grant M."/>
        </authorList>
    </citation>
    <scope>NUCLEOTIDE SEQUENCE [LARGE SCALE GENOMIC DNA]</scope>
    <source>
        <strain evidence="2">NCPPB 890</strain>
    </source>
</reference>
<accession>A0A837APJ7</accession>